<evidence type="ECO:0000313" key="2">
    <source>
        <dbReference type="Proteomes" id="UP000601789"/>
    </source>
</evidence>
<gene>
    <name evidence="1" type="ORF">IOD40_05285</name>
</gene>
<dbReference type="RefSeq" id="WP_198475038.1">
    <property type="nucleotide sequence ID" value="NZ_JADGMQ010000002.1"/>
</dbReference>
<evidence type="ECO:0000313" key="1">
    <source>
        <dbReference type="EMBL" id="MBI1620077.1"/>
    </source>
</evidence>
<dbReference type="Proteomes" id="UP000601789">
    <property type="component" value="Unassembled WGS sequence"/>
</dbReference>
<reference evidence="1 2" key="1">
    <citation type="submission" date="2020-10" db="EMBL/GenBank/DDBJ databases">
        <title>Aquamicrobium zhengzhouensis sp. nov., a exopolysaccharide producing bacterium isolated from farmland soil.</title>
        <authorList>
            <person name="Wang X."/>
        </authorList>
    </citation>
    <scope>NUCLEOTIDE SEQUENCE [LARGE SCALE GENOMIC DNA]</scope>
    <source>
        <strain evidence="2">cd-1</strain>
    </source>
</reference>
<organism evidence="1 2">
    <name type="scientific">Aquamicrobium zhengzhouense</name>
    <dbReference type="NCBI Taxonomy" id="2781738"/>
    <lineage>
        <taxon>Bacteria</taxon>
        <taxon>Pseudomonadati</taxon>
        <taxon>Pseudomonadota</taxon>
        <taxon>Alphaproteobacteria</taxon>
        <taxon>Hyphomicrobiales</taxon>
        <taxon>Phyllobacteriaceae</taxon>
        <taxon>Aquamicrobium</taxon>
    </lineage>
</organism>
<keyword evidence="2" id="KW-1185">Reference proteome</keyword>
<protein>
    <submittedName>
        <fullName evidence="1">Uncharacterized protein</fullName>
    </submittedName>
</protein>
<sequence>MFATIRAMFARKPAAPAIRPAFDDIPAHKGFRVVSKSDGRIVMDSTFPTLAEARAAAKAKRAENADFVAHLAGMDWVSTVRRHVFIQNLENGRLSA</sequence>
<name>A0ABS0S9Z8_9HYPH</name>
<comment type="caution">
    <text evidence="1">The sequence shown here is derived from an EMBL/GenBank/DDBJ whole genome shotgun (WGS) entry which is preliminary data.</text>
</comment>
<accession>A0ABS0S9Z8</accession>
<proteinExistence type="predicted"/>
<dbReference type="EMBL" id="JADGMQ010000002">
    <property type="protein sequence ID" value="MBI1620077.1"/>
    <property type="molecule type" value="Genomic_DNA"/>
</dbReference>